<dbReference type="GO" id="GO:0004502">
    <property type="term" value="F:kynurenine 3-monooxygenase activity"/>
    <property type="evidence" value="ECO:0007669"/>
    <property type="project" value="TreeGrafter"/>
</dbReference>
<dbReference type="InterPro" id="IPR036188">
    <property type="entry name" value="FAD/NAD-bd_sf"/>
</dbReference>
<dbReference type="PANTHER" id="PTHR46028:SF2">
    <property type="entry name" value="KYNURENINE 3-MONOOXYGENASE"/>
    <property type="match status" value="1"/>
</dbReference>
<evidence type="ECO:0000256" key="4">
    <source>
        <dbReference type="ARBA" id="ARBA00023002"/>
    </source>
</evidence>
<organism evidence="5 6">
    <name type="scientific">Tribonema minus</name>
    <dbReference type="NCBI Taxonomy" id="303371"/>
    <lineage>
        <taxon>Eukaryota</taxon>
        <taxon>Sar</taxon>
        <taxon>Stramenopiles</taxon>
        <taxon>Ochrophyta</taxon>
        <taxon>PX clade</taxon>
        <taxon>Xanthophyceae</taxon>
        <taxon>Tribonematales</taxon>
        <taxon>Tribonemataceae</taxon>
        <taxon>Tribonema</taxon>
    </lineage>
</organism>
<name>A0A835YUS2_9STRA</name>
<dbReference type="AlphaFoldDB" id="A0A835YUS2"/>
<protein>
    <submittedName>
        <fullName evidence="5">Uncharacterized protein</fullName>
    </submittedName>
</protein>
<evidence type="ECO:0000256" key="1">
    <source>
        <dbReference type="ARBA" id="ARBA00001974"/>
    </source>
</evidence>
<dbReference type="PANTHER" id="PTHR46028">
    <property type="entry name" value="KYNURENINE 3-MONOOXYGENASE"/>
    <property type="match status" value="1"/>
</dbReference>
<keyword evidence="6" id="KW-1185">Reference proteome</keyword>
<reference evidence="5" key="1">
    <citation type="submission" date="2021-02" db="EMBL/GenBank/DDBJ databases">
        <title>First Annotated Genome of the Yellow-green Alga Tribonema minus.</title>
        <authorList>
            <person name="Mahan K.M."/>
        </authorList>
    </citation>
    <scope>NUCLEOTIDE SEQUENCE</scope>
    <source>
        <strain evidence="5">UTEX B ZZ1240</strain>
    </source>
</reference>
<dbReference type="SUPFAM" id="SSF51905">
    <property type="entry name" value="FAD/NAD(P)-binding domain"/>
    <property type="match status" value="1"/>
</dbReference>
<comment type="caution">
    <text evidence="5">The sequence shown here is derived from an EMBL/GenBank/DDBJ whole genome shotgun (WGS) entry which is preliminary data.</text>
</comment>
<dbReference type="GO" id="GO:0070189">
    <property type="term" value="P:kynurenine metabolic process"/>
    <property type="evidence" value="ECO:0007669"/>
    <property type="project" value="TreeGrafter"/>
</dbReference>
<dbReference type="EMBL" id="JAFCMP010000334">
    <property type="protein sequence ID" value="KAG5181364.1"/>
    <property type="molecule type" value="Genomic_DNA"/>
</dbReference>
<evidence type="ECO:0000256" key="2">
    <source>
        <dbReference type="ARBA" id="ARBA00022630"/>
    </source>
</evidence>
<sequence length="431" mass="44530">MIAVRAPPAPARRRRARVFETRDATAVTRPKNRERSYSNVLFGRAFRALGGAGIDLFSDRHKDIAIPIAGSDITIPIAGSDITIPIAGSVQHSATPPRASGGFAAGALCVDRGDLAQRLLDSTRGLPNVRIHYSCSLVALDVRGARATFARVGDSDGAPRIEQEFDLLIGADGINSAVRAALQEQVPGFTVRTAADHLVSKTVDFGLVSDLPGYTPGCDWERSSAALAAAAAVAPVTAGPGTGAAAAETAAAAAAAAPVRCSAHRAAAGAPVRSVLSAGIGINNVRPAPLYNKRVCLFSSLISFAIADVVFFLQAAVLRRVHVWAGRASGASVICAPRLERTATGVVILPRRGAATFARAGADPAALRALLAAQFPTLRLGRTRAEGDALCAALAARRASLPRVTVYCSALAAGRVALVSERAGGRAHVRR</sequence>
<gene>
    <name evidence="5" type="ORF">JKP88DRAFT_321865</name>
</gene>
<evidence type="ECO:0000313" key="5">
    <source>
        <dbReference type="EMBL" id="KAG5181364.1"/>
    </source>
</evidence>
<keyword evidence="3" id="KW-0274">FAD</keyword>
<dbReference type="Gene3D" id="3.50.50.60">
    <property type="entry name" value="FAD/NAD(P)-binding domain"/>
    <property type="match status" value="1"/>
</dbReference>
<proteinExistence type="predicted"/>
<keyword evidence="4" id="KW-0560">Oxidoreductase</keyword>
<evidence type="ECO:0000313" key="6">
    <source>
        <dbReference type="Proteomes" id="UP000664859"/>
    </source>
</evidence>
<dbReference type="OrthoDB" id="10053569at2759"/>
<comment type="cofactor">
    <cofactor evidence="1">
        <name>FAD</name>
        <dbReference type="ChEBI" id="CHEBI:57692"/>
    </cofactor>
</comment>
<dbReference type="Proteomes" id="UP000664859">
    <property type="component" value="Unassembled WGS sequence"/>
</dbReference>
<evidence type="ECO:0000256" key="3">
    <source>
        <dbReference type="ARBA" id="ARBA00022827"/>
    </source>
</evidence>
<accession>A0A835YUS2</accession>
<keyword evidence="2" id="KW-0285">Flavoprotein</keyword>